<evidence type="ECO:0000313" key="2">
    <source>
        <dbReference type="Proteomes" id="UP001165121"/>
    </source>
</evidence>
<dbReference type="Proteomes" id="UP001165121">
    <property type="component" value="Unassembled WGS sequence"/>
</dbReference>
<dbReference type="EMBL" id="BSXT01005605">
    <property type="protein sequence ID" value="GMF60994.1"/>
    <property type="molecule type" value="Genomic_DNA"/>
</dbReference>
<gene>
    <name evidence="1" type="ORF">Pfra01_002653600</name>
</gene>
<proteinExistence type="predicted"/>
<evidence type="ECO:0000313" key="1">
    <source>
        <dbReference type="EMBL" id="GMF60994.1"/>
    </source>
</evidence>
<comment type="caution">
    <text evidence="1">The sequence shown here is derived from an EMBL/GenBank/DDBJ whole genome shotgun (WGS) entry which is preliminary data.</text>
</comment>
<dbReference type="AlphaFoldDB" id="A0A9W7D6Q9"/>
<organism evidence="1 2">
    <name type="scientific">Phytophthora fragariaefolia</name>
    <dbReference type="NCBI Taxonomy" id="1490495"/>
    <lineage>
        <taxon>Eukaryota</taxon>
        <taxon>Sar</taxon>
        <taxon>Stramenopiles</taxon>
        <taxon>Oomycota</taxon>
        <taxon>Peronosporomycetes</taxon>
        <taxon>Peronosporales</taxon>
        <taxon>Peronosporaceae</taxon>
        <taxon>Phytophthora</taxon>
    </lineage>
</organism>
<keyword evidence="2" id="KW-1185">Reference proteome</keyword>
<reference evidence="1" key="1">
    <citation type="submission" date="2023-04" db="EMBL/GenBank/DDBJ databases">
        <title>Phytophthora fragariaefolia NBRC 109709.</title>
        <authorList>
            <person name="Ichikawa N."/>
            <person name="Sato H."/>
            <person name="Tonouchi N."/>
        </authorList>
    </citation>
    <scope>NUCLEOTIDE SEQUENCE</scope>
    <source>
        <strain evidence="1">NBRC 109709</strain>
    </source>
</reference>
<accession>A0A9W7D6Q9</accession>
<protein>
    <submittedName>
        <fullName evidence="1">Unnamed protein product</fullName>
    </submittedName>
</protein>
<name>A0A9W7D6Q9_9STRA</name>
<sequence length="138" mass="15000">MAATKRCAGIGFNYAFARKTKSEQADSSAAAPTVYLTSTACLQGFVVPAETSRDYNNQLQLDPRRCASESSGGRCLKLGGVNVWSLGPSNSLQLERCSWSLVWRNSAQLVGIFLNTQSSIFSPPTTTFQKDLDLFHSP</sequence>